<dbReference type="RefSeq" id="WP_344215782.1">
    <property type="nucleotide sequence ID" value="NZ_BAAAOS010000020.1"/>
</dbReference>
<name>A0ABP4PK51_9ACTN</name>
<protein>
    <submittedName>
        <fullName evidence="1">Uncharacterized protein</fullName>
    </submittedName>
</protein>
<dbReference type="EMBL" id="BAAAOS010000020">
    <property type="protein sequence ID" value="GAA1581274.1"/>
    <property type="molecule type" value="Genomic_DNA"/>
</dbReference>
<proteinExistence type="predicted"/>
<organism evidence="1 2">
    <name type="scientific">Kribbella sancticallisti</name>
    <dbReference type="NCBI Taxonomy" id="460087"/>
    <lineage>
        <taxon>Bacteria</taxon>
        <taxon>Bacillati</taxon>
        <taxon>Actinomycetota</taxon>
        <taxon>Actinomycetes</taxon>
        <taxon>Propionibacteriales</taxon>
        <taxon>Kribbellaceae</taxon>
        <taxon>Kribbella</taxon>
    </lineage>
</organism>
<reference evidence="2" key="1">
    <citation type="journal article" date="2019" name="Int. J. Syst. Evol. Microbiol.">
        <title>The Global Catalogue of Microorganisms (GCM) 10K type strain sequencing project: providing services to taxonomists for standard genome sequencing and annotation.</title>
        <authorList>
            <consortium name="The Broad Institute Genomics Platform"/>
            <consortium name="The Broad Institute Genome Sequencing Center for Infectious Disease"/>
            <person name="Wu L."/>
            <person name="Ma J."/>
        </authorList>
    </citation>
    <scope>NUCLEOTIDE SEQUENCE [LARGE SCALE GENOMIC DNA]</scope>
    <source>
        <strain evidence="2">JCM 14969</strain>
    </source>
</reference>
<evidence type="ECO:0000313" key="1">
    <source>
        <dbReference type="EMBL" id="GAA1581274.1"/>
    </source>
</evidence>
<dbReference type="Proteomes" id="UP001500393">
    <property type="component" value="Unassembled WGS sequence"/>
</dbReference>
<comment type="caution">
    <text evidence="1">The sequence shown here is derived from an EMBL/GenBank/DDBJ whole genome shotgun (WGS) entry which is preliminary data.</text>
</comment>
<keyword evidence="2" id="KW-1185">Reference proteome</keyword>
<evidence type="ECO:0000313" key="2">
    <source>
        <dbReference type="Proteomes" id="UP001500393"/>
    </source>
</evidence>
<gene>
    <name evidence="1" type="ORF">GCM10009789_38930</name>
</gene>
<sequence>MTQVDGIYRPTSTFLTGLAGELDVPAGYPQADPHRPPRPVRRQLNGWLTGSKAKTRLRDDRHELIREAAPGMANSFLLRTFQDRDGPGLGRAFLSEHYKLMDNLDALIAMLAGIHKAGVEIDIRGCDLTARGCTCGSGPGKQSLRTGPAEGLPIPVHRRKRRRIRPCSPGS</sequence>
<accession>A0ABP4PK51</accession>